<feature type="domain" description="AAA+ ATPase" evidence="2">
    <location>
        <begin position="224"/>
        <end position="349"/>
    </location>
</feature>
<dbReference type="PANTHER" id="PTHR23077">
    <property type="entry name" value="AAA-FAMILY ATPASE"/>
    <property type="match status" value="1"/>
</dbReference>
<accession>A0A8H3J0I3</accession>
<dbReference type="CDD" id="cd19481">
    <property type="entry name" value="RecA-like_protease"/>
    <property type="match status" value="1"/>
</dbReference>
<dbReference type="GO" id="GO:0016887">
    <property type="term" value="F:ATP hydrolysis activity"/>
    <property type="evidence" value="ECO:0007669"/>
    <property type="project" value="InterPro"/>
</dbReference>
<feature type="region of interest" description="Disordered" evidence="1">
    <location>
        <begin position="471"/>
        <end position="521"/>
    </location>
</feature>
<evidence type="ECO:0000313" key="4">
    <source>
        <dbReference type="Proteomes" id="UP000664534"/>
    </source>
</evidence>
<dbReference type="EMBL" id="CAJPDT010000108">
    <property type="protein sequence ID" value="CAF9938440.1"/>
    <property type="molecule type" value="Genomic_DNA"/>
</dbReference>
<dbReference type="InterPro" id="IPR050168">
    <property type="entry name" value="AAA_ATPase_domain"/>
</dbReference>
<dbReference type="GO" id="GO:0042254">
    <property type="term" value="P:ribosome biogenesis"/>
    <property type="evidence" value="ECO:0007669"/>
    <property type="project" value="TreeGrafter"/>
</dbReference>
<feature type="compositionally biased region" description="Acidic residues" evidence="1">
    <location>
        <begin position="417"/>
        <end position="430"/>
    </location>
</feature>
<dbReference type="AlphaFoldDB" id="A0A8H3J0I3"/>
<dbReference type="Proteomes" id="UP000664534">
    <property type="component" value="Unassembled WGS sequence"/>
</dbReference>
<evidence type="ECO:0000259" key="2">
    <source>
        <dbReference type="SMART" id="SM00382"/>
    </source>
</evidence>
<evidence type="ECO:0000313" key="3">
    <source>
        <dbReference type="EMBL" id="CAF9938440.1"/>
    </source>
</evidence>
<dbReference type="OrthoDB" id="2115716at2759"/>
<comment type="caution">
    <text evidence="3">The sequence shown here is derived from an EMBL/GenBank/DDBJ whole genome shotgun (WGS) entry which is preliminary data.</text>
</comment>
<name>A0A8H3J0I3_9LECA</name>
<dbReference type="Pfam" id="PF00004">
    <property type="entry name" value="AAA"/>
    <property type="match status" value="1"/>
</dbReference>
<dbReference type="SMART" id="SM00382">
    <property type="entry name" value="AAA"/>
    <property type="match status" value="1"/>
</dbReference>
<dbReference type="GO" id="GO:0005524">
    <property type="term" value="F:ATP binding"/>
    <property type="evidence" value="ECO:0007669"/>
    <property type="project" value="InterPro"/>
</dbReference>
<dbReference type="InterPro" id="IPR003959">
    <property type="entry name" value="ATPase_AAA_core"/>
</dbReference>
<dbReference type="SUPFAM" id="SSF52540">
    <property type="entry name" value="P-loop containing nucleoside triphosphate hydrolases"/>
    <property type="match status" value="1"/>
</dbReference>
<dbReference type="GO" id="GO:1990275">
    <property type="term" value="F:preribosome binding"/>
    <property type="evidence" value="ECO:0007669"/>
    <property type="project" value="TreeGrafter"/>
</dbReference>
<evidence type="ECO:0000256" key="1">
    <source>
        <dbReference type="SAM" id="MobiDB-lite"/>
    </source>
</evidence>
<dbReference type="Gene3D" id="3.40.50.300">
    <property type="entry name" value="P-loop containing nucleotide triphosphate hydrolases"/>
    <property type="match status" value="1"/>
</dbReference>
<dbReference type="GO" id="GO:0003723">
    <property type="term" value="F:RNA binding"/>
    <property type="evidence" value="ECO:0007669"/>
    <property type="project" value="TreeGrafter"/>
</dbReference>
<proteinExistence type="predicted"/>
<dbReference type="PANTHER" id="PTHR23077:SF132">
    <property type="entry name" value="ATP-DEPENDENT ZN PROTEASE"/>
    <property type="match status" value="1"/>
</dbReference>
<protein>
    <recommendedName>
        <fullName evidence="2">AAA+ ATPase domain-containing protein</fullName>
    </recommendedName>
</protein>
<reference evidence="3" key="1">
    <citation type="submission" date="2021-03" db="EMBL/GenBank/DDBJ databases">
        <authorList>
            <person name="Tagirdzhanova G."/>
        </authorList>
    </citation>
    <scope>NUCLEOTIDE SEQUENCE</scope>
</reference>
<dbReference type="GO" id="GO:0005634">
    <property type="term" value="C:nucleus"/>
    <property type="evidence" value="ECO:0007669"/>
    <property type="project" value="TreeGrafter"/>
</dbReference>
<feature type="compositionally biased region" description="Low complexity" evidence="1">
    <location>
        <begin position="472"/>
        <end position="484"/>
    </location>
</feature>
<organism evidence="3 4">
    <name type="scientific">Imshaugia aleurites</name>
    <dbReference type="NCBI Taxonomy" id="172621"/>
    <lineage>
        <taxon>Eukaryota</taxon>
        <taxon>Fungi</taxon>
        <taxon>Dikarya</taxon>
        <taxon>Ascomycota</taxon>
        <taxon>Pezizomycotina</taxon>
        <taxon>Lecanoromycetes</taxon>
        <taxon>OSLEUM clade</taxon>
        <taxon>Lecanoromycetidae</taxon>
        <taxon>Lecanorales</taxon>
        <taxon>Lecanorineae</taxon>
        <taxon>Parmeliaceae</taxon>
        <taxon>Imshaugia</taxon>
    </lineage>
</organism>
<dbReference type="InterPro" id="IPR027417">
    <property type="entry name" value="P-loop_NTPase"/>
</dbReference>
<feature type="region of interest" description="Disordered" evidence="1">
    <location>
        <begin position="408"/>
        <end position="430"/>
    </location>
</feature>
<sequence>MSDSEYTLVTSSSHHKLSDDWIDINGAVGFNPDTALQAALRRQNPDLALTVTVSSNVALLQFAAAGHATADLDIVDESVLRYRYFYAGSARRGIPDALVESRTFAKYRYKWRTEYFIVYIVQIGYQQIQYILKEPAEGETIMSRNSVTDTLIATVGEWQKPEDSKFIYVYDGGLWQESRDLYAQVQKAEWEDVILKEDMKKTITDLMHKFFDSEDIYKDLGVPWKRGVIFHGPAGNGKTISIKALMHSLFRKYEDSIPSLYVKSAPQVWNIRNIFQMARYQAPCLLIFEDIDTIVTPNSRSYFFNEVDGLENNDGIFMVASTNHLDRLDPGLSSRPSRFDRKYLFPLPSEAERILYCDYWRAKLRTKPSIKFPKKLSPAIASITQDFSFAYLKEAFVATLLAIAGNRSEKDTRGCSDDEEEGGGGGDLDDYELWREMKTQVALLREDMDSRGVNACPTYHRQEPMDLVRTQGEAGTPAPTAAEPFSTLPFRPGASRAKRNLDNPRLTTTDRDARHAPLMTDGGMFVDSRFDGISSAGVGW</sequence>
<dbReference type="InterPro" id="IPR003593">
    <property type="entry name" value="AAA+_ATPase"/>
</dbReference>
<gene>
    <name evidence="3" type="ORF">IMSHALPRED_000803</name>
</gene>
<keyword evidence="4" id="KW-1185">Reference proteome</keyword>